<dbReference type="Proteomes" id="UP000215137">
    <property type="component" value="Chromosome"/>
</dbReference>
<dbReference type="NCBIfam" id="TIGR04088">
    <property type="entry name" value="cognate_SipW"/>
    <property type="match status" value="1"/>
</dbReference>
<dbReference type="OrthoDB" id="2660939at2"/>
<keyword evidence="1" id="KW-0131">Cell cycle</keyword>
<evidence type="ECO:0000313" key="2">
    <source>
        <dbReference type="Proteomes" id="UP000215137"/>
    </source>
</evidence>
<protein>
    <submittedName>
        <fullName evidence="1">Cell division protein FtsN</fullName>
    </submittedName>
</protein>
<dbReference type="RefSeq" id="WP_095373104.1">
    <property type="nucleotide sequence ID" value="NZ_CP022983.1"/>
</dbReference>
<dbReference type="GO" id="GO:0051301">
    <property type="term" value="P:cell division"/>
    <property type="evidence" value="ECO:0007669"/>
    <property type="project" value="UniProtKB-KW"/>
</dbReference>
<reference evidence="1 2" key="1">
    <citation type="submission" date="2017-08" db="EMBL/GenBank/DDBJ databases">
        <title>Complete Genome Sequence of Bacillus kochii Oregon-R-modENCODE STRAIN BDGP4, isolated from Drosophila melanogaster gut.</title>
        <authorList>
            <person name="Wan K.H."/>
            <person name="Yu C."/>
            <person name="Park S."/>
            <person name="Hammonds A.S."/>
            <person name="Booth B.W."/>
            <person name="Celniker S.E."/>
        </authorList>
    </citation>
    <scope>NUCLEOTIDE SEQUENCE [LARGE SCALE GENOMIC DNA]</scope>
    <source>
        <strain evidence="1 2">BDGP4</strain>
    </source>
</reference>
<organism evidence="1 2">
    <name type="scientific">Cytobacillus kochii</name>
    <dbReference type="NCBI Taxonomy" id="859143"/>
    <lineage>
        <taxon>Bacteria</taxon>
        <taxon>Bacillati</taxon>
        <taxon>Bacillota</taxon>
        <taxon>Bacilli</taxon>
        <taxon>Bacillales</taxon>
        <taxon>Bacillaceae</taxon>
        <taxon>Cytobacillus</taxon>
    </lineage>
</organism>
<name>A0A248TN75_9BACI</name>
<keyword evidence="2" id="KW-1185">Reference proteome</keyword>
<dbReference type="InterPro" id="IPR022121">
    <property type="entry name" value="Peptidase_M73_camelysin"/>
</dbReference>
<proteinExistence type="predicted"/>
<gene>
    <name evidence="1" type="ORF">CKF48_20835</name>
</gene>
<keyword evidence="1" id="KW-0132">Cell division</keyword>
<dbReference type="EMBL" id="CP022983">
    <property type="protein sequence ID" value="ASV69540.1"/>
    <property type="molecule type" value="Genomic_DNA"/>
</dbReference>
<dbReference type="KEGG" id="bko:CKF48_20835"/>
<evidence type="ECO:0000313" key="1">
    <source>
        <dbReference type="EMBL" id="ASV69540.1"/>
    </source>
</evidence>
<accession>A0A248TN75</accession>
<dbReference type="AlphaFoldDB" id="A0A248TN75"/>
<dbReference type="InterPro" id="IPR023833">
    <property type="entry name" value="Signal_pept_SipW-depend-type"/>
</dbReference>
<dbReference type="Pfam" id="PF12389">
    <property type="entry name" value="Peptidase_M73"/>
    <property type="match status" value="1"/>
</dbReference>
<sequence>MGVKRKLASGMMSAALGLALVGGGTFAYFSDEVATNHVFAAGTLDLSINPEVVFQVENIKPGDTVTRELVLSNSGSLPIESVHLLTNYQVSDELSDNTEDFGKHIRVNFLWNWEKESEPIFETTLYELKNMDPDIVQRDLWDPLWKQNSGLSPGETNEIWVQFEFIENGEDQNQFQGDQLNLEWVFNASQTAGEEK</sequence>